<keyword evidence="1" id="KW-1133">Transmembrane helix</keyword>
<gene>
    <name evidence="2" type="ORF">A2Y62_12435</name>
</gene>
<dbReference type="Proteomes" id="UP000178943">
    <property type="component" value="Unassembled WGS sequence"/>
</dbReference>
<accession>A0A1F5VSQ7</accession>
<evidence type="ECO:0000256" key="1">
    <source>
        <dbReference type="SAM" id="Phobius"/>
    </source>
</evidence>
<feature type="transmembrane region" description="Helical" evidence="1">
    <location>
        <begin position="57"/>
        <end position="77"/>
    </location>
</feature>
<keyword evidence="1" id="KW-0472">Membrane</keyword>
<feature type="transmembrane region" description="Helical" evidence="1">
    <location>
        <begin position="130"/>
        <end position="149"/>
    </location>
</feature>
<keyword evidence="1" id="KW-0812">Transmembrane</keyword>
<dbReference type="EMBL" id="MFGW01000093">
    <property type="protein sequence ID" value="OGF66378.1"/>
    <property type="molecule type" value="Genomic_DNA"/>
</dbReference>
<evidence type="ECO:0000313" key="2">
    <source>
        <dbReference type="EMBL" id="OGF66378.1"/>
    </source>
</evidence>
<feature type="transmembrane region" description="Helical" evidence="1">
    <location>
        <begin position="26"/>
        <end position="45"/>
    </location>
</feature>
<proteinExistence type="predicted"/>
<organism evidence="2 3">
    <name type="scientific">Candidatus Fischerbacteria bacterium RBG_13_37_8</name>
    <dbReference type="NCBI Taxonomy" id="1817863"/>
    <lineage>
        <taxon>Bacteria</taxon>
        <taxon>Candidatus Fischeribacteriota</taxon>
    </lineage>
</organism>
<feature type="transmembrane region" description="Helical" evidence="1">
    <location>
        <begin position="102"/>
        <end position="123"/>
    </location>
</feature>
<reference evidence="2 3" key="1">
    <citation type="journal article" date="2016" name="Nat. Commun.">
        <title>Thousands of microbial genomes shed light on interconnected biogeochemical processes in an aquifer system.</title>
        <authorList>
            <person name="Anantharaman K."/>
            <person name="Brown C.T."/>
            <person name="Hug L.A."/>
            <person name="Sharon I."/>
            <person name="Castelle C.J."/>
            <person name="Probst A.J."/>
            <person name="Thomas B.C."/>
            <person name="Singh A."/>
            <person name="Wilkins M.J."/>
            <person name="Karaoz U."/>
            <person name="Brodie E.L."/>
            <person name="Williams K.H."/>
            <person name="Hubbard S.S."/>
            <person name="Banfield J.F."/>
        </authorList>
    </citation>
    <scope>NUCLEOTIDE SEQUENCE [LARGE SCALE GENOMIC DNA]</scope>
</reference>
<comment type="caution">
    <text evidence="2">The sequence shown here is derived from an EMBL/GenBank/DDBJ whole genome shotgun (WGS) entry which is preliminary data.</text>
</comment>
<dbReference type="AlphaFoldDB" id="A0A1F5VSQ7"/>
<protein>
    <submittedName>
        <fullName evidence="2">Uncharacterized protein</fullName>
    </submittedName>
</protein>
<name>A0A1F5VSQ7_9BACT</name>
<sequence length="402" mass="46095">MIKPPGNSFLWANLIGPDAPKVSDRILYVGIIPSMLVIFGVVNLLKRNQLKNRSIHASFLIMGLFCLIFAFGPRVIINKDQYHLPFYLLLQLPGFSGTRVPLRFAILIYLALGVAIATAFFFLEKKHYGLKRIIVLGIGMLFMLEYLSFPLEFKRFPDNGYCPPVYQWLAKQQPGPIIEIPLGSLDFRGKIFAELPDWASWESEYQYYSRFHFFPMMNGYSGFFPPLHYLMTSKYDTIEQLPIIKAAGVKYIIYHKIHHTPEIIQENITEITESGFRKAYEKNGVTVFKNTTSGNLPYFSFLEANLSISDDQQFPALSSISVKMTYGGKTSLVLFENIVQINWYQNNNLLRTDRAYLLMNYPIVRPNDTFNIVCNTPENPGSYKLQLIFHGNVTIAKTVEVL</sequence>
<evidence type="ECO:0000313" key="3">
    <source>
        <dbReference type="Proteomes" id="UP000178943"/>
    </source>
</evidence>
<dbReference type="STRING" id="1817863.A2Y62_12435"/>